<evidence type="ECO:0000256" key="2">
    <source>
        <dbReference type="ARBA" id="ARBA00005791"/>
    </source>
</evidence>
<feature type="disulfide bond" description="Redox-active" evidence="8">
    <location>
        <begin position="48"/>
        <end position="51"/>
    </location>
</feature>
<feature type="signal peptide" evidence="9">
    <location>
        <begin position="1"/>
        <end position="19"/>
    </location>
</feature>
<keyword evidence="4 7" id="KW-0574">Periplasm</keyword>
<dbReference type="EMBL" id="LUUL01000063">
    <property type="protein sequence ID" value="OAI27511.1"/>
    <property type="molecule type" value="Genomic_DNA"/>
</dbReference>
<proteinExistence type="inferred from homology"/>
<keyword evidence="12" id="KW-1185">Reference proteome</keyword>
<dbReference type="SUPFAM" id="SSF52833">
    <property type="entry name" value="Thioredoxin-like"/>
    <property type="match status" value="1"/>
</dbReference>
<evidence type="ECO:0000313" key="12">
    <source>
        <dbReference type="Proteomes" id="UP000077734"/>
    </source>
</evidence>
<dbReference type="PANTHER" id="PTHR35891">
    <property type="entry name" value="THIOL:DISULFIDE INTERCHANGE PROTEIN DSBA"/>
    <property type="match status" value="1"/>
</dbReference>
<evidence type="ECO:0000259" key="10">
    <source>
        <dbReference type="PROSITE" id="PS51352"/>
    </source>
</evidence>
<dbReference type="AlphaFoldDB" id="A0AA91I5W2"/>
<dbReference type="InterPro" id="IPR036249">
    <property type="entry name" value="Thioredoxin-like_sf"/>
</dbReference>
<dbReference type="Proteomes" id="UP000077734">
    <property type="component" value="Unassembled WGS sequence"/>
</dbReference>
<comment type="similarity">
    <text evidence="2">Belongs to the thioredoxin family. DsbA subfamily.</text>
</comment>
<accession>A0AA91I5W2</accession>
<dbReference type="CDD" id="cd03019">
    <property type="entry name" value="DsbA_DsbA"/>
    <property type="match status" value="1"/>
</dbReference>
<reference evidence="11 12" key="1">
    <citation type="submission" date="2016-03" db="EMBL/GenBank/DDBJ databases">
        <authorList>
            <person name="Heylen K."/>
            <person name="De Vos P."/>
            <person name="Vekeman B."/>
        </authorList>
    </citation>
    <scope>NUCLEOTIDE SEQUENCE [LARGE SCALE GENOMIC DNA]</scope>
    <source>
        <strain evidence="11 12">R-49807</strain>
    </source>
</reference>
<name>A0AA91I5W2_9GAMM</name>
<evidence type="ECO:0000313" key="11">
    <source>
        <dbReference type="EMBL" id="OAI27511.1"/>
    </source>
</evidence>
<gene>
    <name evidence="11" type="ORF">A1356_09220</name>
</gene>
<organism evidence="11 12">
    <name type="scientific">Methylomonas koyamae</name>
    <dbReference type="NCBI Taxonomy" id="702114"/>
    <lineage>
        <taxon>Bacteria</taxon>
        <taxon>Pseudomonadati</taxon>
        <taxon>Pseudomonadota</taxon>
        <taxon>Gammaproteobacteria</taxon>
        <taxon>Methylococcales</taxon>
        <taxon>Methylococcaceae</taxon>
        <taxon>Methylomonas</taxon>
    </lineage>
</organism>
<evidence type="ECO:0000256" key="7">
    <source>
        <dbReference type="PIRNR" id="PIRNR001488"/>
    </source>
</evidence>
<dbReference type="InterPro" id="IPR023205">
    <property type="entry name" value="DsbA/DsbL"/>
</dbReference>
<dbReference type="RefSeq" id="WP_064020219.1">
    <property type="nucleotide sequence ID" value="NZ_LUUL01000063.1"/>
</dbReference>
<evidence type="ECO:0000256" key="3">
    <source>
        <dbReference type="ARBA" id="ARBA00022729"/>
    </source>
</evidence>
<keyword evidence="5 7" id="KW-1015">Disulfide bond</keyword>
<evidence type="ECO:0000256" key="9">
    <source>
        <dbReference type="SAM" id="SignalP"/>
    </source>
</evidence>
<feature type="chain" id="PRO_5041648831" description="Thiol:disulfide interchange protein" evidence="9">
    <location>
        <begin position="20"/>
        <end position="201"/>
    </location>
</feature>
<dbReference type="PROSITE" id="PS51352">
    <property type="entry name" value="THIOREDOXIN_2"/>
    <property type="match status" value="1"/>
</dbReference>
<dbReference type="GO" id="GO:0042597">
    <property type="term" value="C:periplasmic space"/>
    <property type="evidence" value="ECO:0007669"/>
    <property type="project" value="UniProtKB-SubCell"/>
</dbReference>
<evidence type="ECO:0000256" key="1">
    <source>
        <dbReference type="ARBA" id="ARBA00004418"/>
    </source>
</evidence>
<evidence type="ECO:0000256" key="5">
    <source>
        <dbReference type="ARBA" id="ARBA00023157"/>
    </source>
</evidence>
<dbReference type="InterPro" id="IPR050824">
    <property type="entry name" value="Thiol_disulfide_DsbA"/>
</dbReference>
<dbReference type="InterPro" id="IPR001853">
    <property type="entry name" value="DSBA-like_thioredoxin_dom"/>
</dbReference>
<dbReference type="Gene3D" id="3.40.30.10">
    <property type="entry name" value="Glutaredoxin"/>
    <property type="match status" value="1"/>
</dbReference>
<dbReference type="InterPro" id="IPR013766">
    <property type="entry name" value="Thioredoxin_domain"/>
</dbReference>
<dbReference type="PIRSF" id="PIRSF001488">
    <property type="entry name" value="Tdi_protein"/>
    <property type="match status" value="1"/>
</dbReference>
<dbReference type="InterPro" id="IPR017937">
    <property type="entry name" value="Thioredoxin_CS"/>
</dbReference>
<evidence type="ECO:0000256" key="8">
    <source>
        <dbReference type="PIRSR" id="PIRSR001488-1"/>
    </source>
</evidence>
<keyword evidence="6" id="KW-0676">Redox-active center</keyword>
<protein>
    <recommendedName>
        <fullName evidence="7">Thiol:disulfide interchange protein</fullName>
    </recommendedName>
</protein>
<comment type="caution">
    <text evidence="11">The sequence shown here is derived from an EMBL/GenBank/DDBJ whole genome shotgun (WGS) entry which is preliminary data.</text>
</comment>
<sequence length="201" mass="22246">MLKIIALLGLMGLSALANAEGGYDPISPAQPVQNPDKVEVIEFFWYGCPHCYSLEPAMAEWLKTKPANVEFIRQPAVFSDLWGKHAKAYYTAEALGVLDKVHADLFDAIQNKKQKLTDENDLAKFFVEHGVKDEDFRAAYNSFLVDAKLRQAESIGPRYGITGVPSLVVNGKYKVTAQSAKSQANMLNVVNQLIAQESPKK</sequence>
<dbReference type="PROSITE" id="PS00194">
    <property type="entry name" value="THIOREDOXIN_1"/>
    <property type="match status" value="1"/>
</dbReference>
<evidence type="ECO:0000256" key="4">
    <source>
        <dbReference type="ARBA" id="ARBA00022764"/>
    </source>
</evidence>
<dbReference type="GO" id="GO:0015036">
    <property type="term" value="F:disulfide oxidoreductase activity"/>
    <property type="evidence" value="ECO:0007669"/>
    <property type="project" value="UniProtKB-ARBA"/>
</dbReference>
<dbReference type="Pfam" id="PF01323">
    <property type="entry name" value="DSBA"/>
    <property type="match status" value="1"/>
</dbReference>
<keyword evidence="3 9" id="KW-0732">Signal</keyword>
<feature type="domain" description="Thioredoxin" evidence="10">
    <location>
        <begin position="6"/>
        <end position="195"/>
    </location>
</feature>
<dbReference type="PANTHER" id="PTHR35891:SF2">
    <property type="entry name" value="THIOL:DISULFIDE INTERCHANGE PROTEIN DSBA"/>
    <property type="match status" value="1"/>
</dbReference>
<evidence type="ECO:0000256" key="6">
    <source>
        <dbReference type="ARBA" id="ARBA00023284"/>
    </source>
</evidence>
<comment type="subcellular location">
    <subcellularLocation>
        <location evidence="1 7">Periplasm</location>
    </subcellularLocation>
</comment>